<organism evidence="1 2">
    <name type="scientific">Haloterrigena gelatinilytica</name>
    <dbReference type="NCBI Taxonomy" id="2741724"/>
    <lineage>
        <taxon>Archaea</taxon>
        <taxon>Methanobacteriati</taxon>
        <taxon>Methanobacteriota</taxon>
        <taxon>Stenosarchaea group</taxon>
        <taxon>Halobacteria</taxon>
        <taxon>Halobacteriales</taxon>
        <taxon>Natrialbaceae</taxon>
        <taxon>Haloterrigena</taxon>
    </lineage>
</organism>
<reference evidence="1 2" key="1">
    <citation type="submission" date="2020-06" db="EMBL/GenBank/DDBJ databases">
        <title>Haloterrigena sp. nov., an extremely halophilic archaeon isolated from a saline sediment.</title>
        <authorList>
            <person name="Liu B.-B."/>
        </authorList>
    </citation>
    <scope>NUCLEOTIDE SEQUENCE [LARGE SCALE GENOMIC DNA]</scope>
    <source>
        <strain evidence="1 2">SYSU A558-1</strain>
    </source>
</reference>
<evidence type="ECO:0000313" key="1">
    <source>
        <dbReference type="EMBL" id="NUC71734.1"/>
    </source>
</evidence>
<name>A0ABX2L968_9EURY</name>
<gene>
    <name evidence="1" type="ORF">HTZ84_05320</name>
</gene>
<dbReference type="Proteomes" id="UP001016761">
    <property type="component" value="Unassembled WGS sequence"/>
</dbReference>
<comment type="caution">
    <text evidence="1">The sequence shown here is derived from an EMBL/GenBank/DDBJ whole genome shotgun (WGS) entry which is preliminary data.</text>
</comment>
<dbReference type="RefSeq" id="WP_174679721.1">
    <property type="nucleotide sequence ID" value="NZ_JABUQZ010000001.1"/>
</dbReference>
<protein>
    <submittedName>
        <fullName evidence="1">Uncharacterized protein</fullName>
    </submittedName>
</protein>
<evidence type="ECO:0000313" key="2">
    <source>
        <dbReference type="Proteomes" id="UP001016761"/>
    </source>
</evidence>
<accession>A0ABX2L968</accession>
<sequence>MTDDAIDIRYRPTGGPPRKVSFRPRSDGSWLRVTLEWNGCQWRETGCEPVDEVALECVDGIAIGR</sequence>
<keyword evidence="2" id="KW-1185">Reference proteome</keyword>
<dbReference type="EMBL" id="JABUQZ010000001">
    <property type="protein sequence ID" value="NUC71734.1"/>
    <property type="molecule type" value="Genomic_DNA"/>
</dbReference>
<proteinExistence type="predicted"/>